<dbReference type="Proteomes" id="UP000776276">
    <property type="component" value="Unassembled WGS sequence"/>
</dbReference>
<evidence type="ECO:0000313" key="2">
    <source>
        <dbReference type="EMBL" id="MBU3079364.1"/>
    </source>
</evidence>
<dbReference type="RefSeq" id="WP_216327402.1">
    <property type="nucleotide sequence ID" value="NZ_JAHKRT010000009.1"/>
</dbReference>
<organism evidence="2 3">
    <name type="scientific">Sphingomonas quercus</name>
    <dbReference type="NCBI Taxonomy" id="2842451"/>
    <lineage>
        <taxon>Bacteria</taxon>
        <taxon>Pseudomonadati</taxon>
        <taxon>Pseudomonadota</taxon>
        <taxon>Alphaproteobacteria</taxon>
        <taxon>Sphingomonadales</taxon>
        <taxon>Sphingomonadaceae</taxon>
        <taxon>Sphingomonas</taxon>
    </lineage>
</organism>
<dbReference type="InterPro" id="IPR008620">
    <property type="entry name" value="FixH"/>
</dbReference>
<accession>A0ABS6BM18</accession>
<proteinExistence type="predicted"/>
<dbReference type="PIRSF" id="PIRSF011386">
    <property type="entry name" value="FixH"/>
    <property type="match status" value="1"/>
</dbReference>
<sequence length="151" mass="16399">MTGGFKGRHMLFAMIGFFGVVIAVNMVMAVLAARSFGGTIVDNSYVASQAFNRWLDEAGRQKSLGWRAGISRVGAYAEIRLDIAGRPLDGARVTAVAEHPLGRLPDRPLRFRGTGAGAYRSVEPLPGGRWRLRVEVRRGAQVARFIEDVGA</sequence>
<dbReference type="EMBL" id="JAHKRT010000009">
    <property type="protein sequence ID" value="MBU3079364.1"/>
    <property type="molecule type" value="Genomic_DNA"/>
</dbReference>
<feature type="transmembrane region" description="Helical" evidence="1">
    <location>
        <begin position="12"/>
        <end position="33"/>
    </location>
</feature>
<dbReference type="InterPro" id="IPR018037">
    <property type="entry name" value="FixH_proteobacterial"/>
</dbReference>
<protein>
    <submittedName>
        <fullName evidence="2">FixH family protein</fullName>
    </submittedName>
</protein>
<keyword evidence="3" id="KW-1185">Reference proteome</keyword>
<reference evidence="2 3" key="1">
    <citation type="submission" date="2021-06" db="EMBL/GenBank/DDBJ databases">
        <title>Sphingomonas sp. XMGL2, whole genome shotgun sequencing project.</title>
        <authorList>
            <person name="Zhao G."/>
            <person name="Shen L."/>
        </authorList>
    </citation>
    <scope>NUCLEOTIDE SEQUENCE [LARGE SCALE GENOMIC DNA]</scope>
    <source>
        <strain evidence="2 3">XMGL2</strain>
    </source>
</reference>
<name>A0ABS6BM18_9SPHN</name>
<gene>
    <name evidence="2" type="ORF">KOF26_16015</name>
</gene>
<keyword evidence="1" id="KW-1133">Transmembrane helix</keyword>
<comment type="caution">
    <text evidence="2">The sequence shown here is derived from an EMBL/GenBank/DDBJ whole genome shotgun (WGS) entry which is preliminary data.</text>
</comment>
<keyword evidence="1" id="KW-0472">Membrane</keyword>
<keyword evidence="1" id="KW-0812">Transmembrane</keyword>
<evidence type="ECO:0000256" key="1">
    <source>
        <dbReference type="SAM" id="Phobius"/>
    </source>
</evidence>
<evidence type="ECO:0000313" key="3">
    <source>
        <dbReference type="Proteomes" id="UP000776276"/>
    </source>
</evidence>
<dbReference type="Pfam" id="PF05751">
    <property type="entry name" value="FixH"/>
    <property type="match status" value="1"/>
</dbReference>